<evidence type="ECO:0000313" key="2">
    <source>
        <dbReference type="EMBL" id="MDT8900854.1"/>
    </source>
</evidence>
<name>A0ABU3NVK6_9FIRM</name>
<keyword evidence="1" id="KW-1133">Transmembrane helix</keyword>
<organism evidence="2 3">
    <name type="scientific">Anaeroselena agilis</name>
    <dbReference type="NCBI Taxonomy" id="3063788"/>
    <lineage>
        <taxon>Bacteria</taxon>
        <taxon>Bacillati</taxon>
        <taxon>Bacillota</taxon>
        <taxon>Negativicutes</taxon>
        <taxon>Acetonemataceae</taxon>
        <taxon>Anaeroselena</taxon>
    </lineage>
</organism>
<gene>
    <name evidence="2" type="ORF">Q4T40_06330</name>
</gene>
<sequence>MSEGDIQVILAELKNIKDDMAEIKVDIKERCKNCLNTAVMEERVTNQWRHIASLWAVIVFLCGTVGGTVLNRLMGR</sequence>
<evidence type="ECO:0000256" key="1">
    <source>
        <dbReference type="SAM" id="Phobius"/>
    </source>
</evidence>
<dbReference type="EMBL" id="JAUOZS010000001">
    <property type="protein sequence ID" value="MDT8900854.1"/>
    <property type="molecule type" value="Genomic_DNA"/>
</dbReference>
<dbReference type="Proteomes" id="UP001254848">
    <property type="component" value="Unassembled WGS sequence"/>
</dbReference>
<feature type="transmembrane region" description="Helical" evidence="1">
    <location>
        <begin position="50"/>
        <end position="70"/>
    </location>
</feature>
<proteinExistence type="predicted"/>
<keyword evidence="1" id="KW-0812">Transmembrane</keyword>
<keyword evidence="3" id="KW-1185">Reference proteome</keyword>
<reference evidence="2 3" key="1">
    <citation type="submission" date="2023-07" db="EMBL/GenBank/DDBJ databases">
        <title>The novel representative of Negativicutes class, Anaeroselena agilis gen. nov. sp. nov.</title>
        <authorList>
            <person name="Prokofeva M.I."/>
            <person name="Elcheninov A.G."/>
            <person name="Klyukina A."/>
            <person name="Kublanov I.V."/>
            <person name="Frolov E.N."/>
            <person name="Podosokorskaya O.A."/>
        </authorList>
    </citation>
    <scope>NUCLEOTIDE SEQUENCE [LARGE SCALE GENOMIC DNA]</scope>
    <source>
        <strain evidence="2 3">4137-cl</strain>
    </source>
</reference>
<evidence type="ECO:0000313" key="3">
    <source>
        <dbReference type="Proteomes" id="UP001254848"/>
    </source>
</evidence>
<protein>
    <submittedName>
        <fullName evidence="2">Uncharacterized protein</fullName>
    </submittedName>
</protein>
<dbReference type="RefSeq" id="WP_413779387.1">
    <property type="nucleotide sequence ID" value="NZ_JAUOZS010000001.1"/>
</dbReference>
<accession>A0ABU3NVK6</accession>
<keyword evidence="1" id="KW-0472">Membrane</keyword>
<comment type="caution">
    <text evidence="2">The sequence shown here is derived from an EMBL/GenBank/DDBJ whole genome shotgun (WGS) entry which is preliminary data.</text>
</comment>